<feature type="transmembrane region" description="Helical" evidence="8">
    <location>
        <begin position="73"/>
        <end position="97"/>
    </location>
</feature>
<feature type="compositionally biased region" description="Polar residues" evidence="7">
    <location>
        <begin position="186"/>
        <end position="199"/>
    </location>
</feature>
<accession>A0A0G4GM63</accession>
<evidence type="ECO:0000313" key="9">
    <source>
        <dbReference type="EMBL" id="CEM31283.1"/>
    </source>
</evidence>
<organism evidence="9">
    <name type="scientific">Chromera velia CCMP2878</name>
    <dbReference type="NCBI Taxonomy" id="1169474"/>
    <lineage>
        <taxon>Eukaryota</taxon>
        <taxon>Sar</taxon>
        <taxon>Alveolata</taxon>
        <taxon>Colpodellida</taxon>
        <taxon>Chromeraceae</taxon>
        <taxon>Chromera</taxon>
    </lineage>
</organism>
<dbReference type="GO" id="GO:0005436">
    <property type="term" value="F:sodium:phosphate symporter activity"/>
    <property type="evidence" value="ECO:0007669"/>
    <property type="project" value="InterPro"/>
</dbReference>
<evidence type="ECO:0000256" key="7">
    <source>
        <dbReference type="SAM" id="MobiDB-lite"/>
    </source>
</evidence>
<gene>
    <name evidence="9" type="ORF">Cvel_22518</name>
</gene>
<evidence type="ECO:0000256" key="4">
    <source>
        <dbReference type="ARBA" id="ARBA00022692"/>
    </source>
</evidence>
<feature type="transmembrane region" description="Helical" evidence="8">
    <location>
        <begin position="45"/>
        <end position="67"/>
    </location>
</feature>
<keyword evidence="5 8" id="KW-1133">Transmembrane helix</keyword>
<dbReference type="PANTHER" id="PTHR10010:SF46">
    <property type="entry name" value="SODIUM-DEPENDENT PHOSPHATE TRANSPORT PROTEIN 2B"/>
    <property type="match status" value="1"/>
</dbReference>
<comment type="subcellular location">
    <subcellularLocation>
        <location evidence="1">Cell membrane</location>
        <topology evidence="1">Multi-pass membrane protein</topology>
    </subcellularLocation>
</comment>
<evidence type="ECO:0000256" key="5">
    <source>
        <dbReference type="ARBA" id="ARBA00022989"/>
    </source>
</evidence>
<evidence type="ECO:0000256" key="8">
    <source>
        <dbReference type="SAM" id="Phobius"/>
    </source>
</evidence>
<proteinExistence type="inferred from homology"/>
<evidence type="ECO:0000256" key="6">
    <source>
        <dbReference type="ARBA" id="ARBA00023136"/>
    </source>
</evidence>
<feature type="transmembrane region" description="Helical" evidence="8">
    <location>
        <begin position="117"/>
        <end position="138"/>
    </location>
</feature>
<dbReference type="NCBIfam" id="NF037997">
    <property type="entry name" value="Na_Pi_symport"/>
    <property type="match status" value="1"/>
</dbReference>
<dbReference type="GO" id="GO:0044341">
    <property type="term" value="P:sodium-dependent phosphate transport"/>
    <property type="evidence" value="ECO:0007669"/>
    <property type="project" value="InterPro"/>
</dbReference>
<dbReference type="VEuPathDB" id="CryptoDB:Cvel_22518"/>
<comment type="similarity">
    <text evidence="2">Belongs to the SLC34A transporter family.</text>
</comment>
<protein>
    <submittedName>
        <fullName evidence="9">Uncharacterized protein</fullName>
    </submittedName>
</protein>
<sequence length="280" mass="29778">MTDCGCRYILILIGAGCTVLVQSSSIFTSSLTPLIAMGLVGLDKALALTIGSNIGTTITGILAALASSNVGTALTLALAHTFFNITGIVIWWPIPFLRRVPLTMAKWLGVFAENQRWFPLAYAIGGFIVFPGLVVGLASLGPTIFLAIFIPLLCVAIILPIVFFFLCRRWRQKGLLKEQLKKSPSVGGTSIHQPGTAGTDTKRAPPFLEAETTPPSQEAAPVERRRTGELRVSLGGSSISSESQPNHLPNNSSLTRPHSQDSVTETPVVPVRMGEGGISS</sequence>
<keyword evidence="3" id="KW-1003">Cell membrane</keyword>
<feature type="transmembrane region" description="Helical" evidence="8">
    <location>
        <begin position="144"/>
        <end position="167"/>
    </location>
</feature>
<reference evidence="9" key="1">
    <citation type="submission" date="2014-11" db="EMBL/GenBank/DDBJ databases">
        <authorList>
            <person name="Otto D Thomas"/>
            <person name="Naeem Raeece"/>
        </authorList>
    </citation>
    <scope>NUCLEOTIDE SEQUENCE</scope>
</reference>
<feature type="compositionally biased region" description="Low complexity" evidence="7">
    <location>
        <begin position="233"/>
        <end position="243"/>
    </location>
</feature>
<dbReference type="GO" id="GO:0005886">
    <property type="term" value="C:plasma membrane"/>
    <property type="evidence" value="ECO:0007669"/>
    <property type="project" value="UniProtKB-SubCell"/>
</dbReference>
<dbReference type="InterPro" id="IPR003841">
    <property type="entry name" value="Na/Pi_transpt"/>
</dbReference>
<dbReference type="AlphaFoldDB" id="A0A0G4GM63"/>
<keyword evidence="6 8" id="KW-0472">Membrane</keyword>
<name>A0A0G4GM63_9ALVE</name>
<feature type="compositionally biased region" description="Polar residues" evidence="7">
    <location>
        <begin position="244"/>
        <end position="265"/>
    </location>
</feature>
<keyword evidence="4 8" id="KW-0812">Transmembrane</keyword>
<evidence type="ECO:0000256" key="1">
    <source>
        <dbReference type="ARBA" id="ARBA00004651"/>
    </source>
</evidence>
<feature type="region of interest" description="Disordered" evidence="7">
    <location>
        <begin position="183"/>
        <end position="280"/>
    </location>
</feature>
<dbReference type="EMBL" id="CDMZ01001349">
    <property type="protein sequence ID" value="CEM31283.1"/>
    <property type="molecule type" value="Genomic_DNA"/>
</dbReference>
<dbReference type="PANTHER" id="PTHR10010">
    <property type="entry name" value="SOLUTE CARRIER FAMILY 34 SODIUM PHOSPHATE , MEMBER 2-RELATED"/>
    <property type="match status" value="1"/>
</dbReference>
<evidence type="ECO:0000256" key="3">
    <source>
        <dbReference type="ARBA" id="ARBA00022475"/>
    </source>
</evidence>
<dbReference type="Pfam" id="PF02690">
    <property type="entry name" value="Na_Pi_cotrans"/>
    <property type="match status" value="1"/>
</dbReference>
<evidence type="ECO:0000256" key="2">
    <source>
        <dbReference type="ARBA" id="ARBA00005808"/>
    </source>
</evidence>